<feature type="domain" description="Protein NO VEIN C-terminal" evidence="1">
    <location>
        <begin position="15"/>
        <end position="100"/>
    </location>
</feature>
<name>A0ABQ7H239_DUNSA</name>
<organism evidence="2 3">
    <name type="scientific">Dunaliella salina</name>
    <name type="common">Green alga</name>
    <name type="synonym">Protococcus salinus</name>
    <dbReference type="NCBI Taxonomy" id="3046"/>
    <lineage>
        <taxon>Eukaryota</taxon>
        <taxon>Viridiplantae</taxon>
        <taxon>Chlorophyta</taxon>
        <taxon>core chlorophytes</taxon>
        <taxon>Chlorophyceae</taxon>
        <taxon>CS clade</taxon>
        <taxon>Chlamydomonadales</taxon>
        <taxon>Dunaliellaceae</taxon>
        <taxon>Dunaliella</taxon>
    </lineage>
</organism>
<protein>
    <recommendedName>
        <fullName evidence="1">Protein NO VEIN C-terminal domain-containing protein</fullName>
    </recommendedName>
</protein>
<keyword evidence="3" id="KW-1185">Reference proteome</keyword>
<accession>A0ABQ7H239</accession>
<evidence type="ECO:0000313" key="2">
    <source>
        <dbReference type="EMBL" id="KAF5840905.1"/>
    </source>
</evidence>
<dbReference type="InterPro" id="IPR024975">
    <property type="entry name" value="NOV_C"/>
</dbReference>
<dbReference type="EMBL" id="MU069500">
    <property type="protein sequence ID" value="KAF5840905.1"/>
    <property type="molecule type" value="Genomic_DNA"/>
</dbReference>
<dbReference type="PANTHER" id="PTHR32387:SF0">
    <property type="entry name" value="PROTEIN NO VEIN"/>
    <property type="match status" value="1"/>
</dbReference>
<dbReference type="Pfam" id="PF13020">
    <property type="entry name" value="NOV_C"/>
    <property type="match status" value="1"/>
</dbReference>
<evidence type="ECO:0000259" key="1">
    <source>
        <dbReference type="Pfam" id="PF13020"/>
    </source>
</evidence>
<dbReference type="Proteomes" id="UP000815325">
    <property type="component" value="Unassembled WGS sequence"/>
</dbReference>
<evidence type="ECO:0000313" key="3">
    <source>
        <dbReference type="Proteomes" id="UP000815325"/>
    </source>
</evidence>
<proteinExistence type="predicted"/>
<gene>
    <name evidence="2" type="ORF">DUNSADRAFT_15105</name>
</gene>
<sequence>MRACVYLQRHQADLAQTPVRIIWCNEQQESGLPFDLKVQTLDANDNTKVTSTRYIEVKASMAHDNKLFRVTQQEMEFAAKAGPLYTVARVTGAGSQKPQLAFTTNPYRLWEEKQLDVCLYLG</sequence>
<reference evidence="2" key="1">
    <citation type="submission" date="2017-08" db="EMBL/GenBank/DDBJ databases">
        <authorList>
            <person name="Polle J.E."/>
            <person name="Barry K."/>
            <person name="Cushman J."/>
            <person name="Schmutz J."/>
            <person name="Tran D."/>
            <person name="Hathwaick L.T."/>
            <person name="Yim W.C."/>
            <person name="Jenkins J."/>
            <person name="Mckie-Krisberg Z.M."/>
            <person name="Prochnik S."/>
            <person name="Lindquist E."/>
            <person name="Dockter R.B."/>
            <person name="Adam C."/>
            <person name="Molina H."/>
            <person name="Bunkerborg J."/>
            <person name="Jin E."/>
            <person name="Buchheim M."/>
            <person name="Magnuson J."/>
        </authorList>
    </citation>
    <scope>NUCLEOTIDE SEQUENCE</scope>
    <source>
        <strain evidence="2">CCAP 19/18</strain>
    </source>
</reference>
<comment type="caution">
    <text evidence="2">The sequence shown here is derived from an EMBL/GenBank/DDBJ whole genome shotgun (WGS) entry which is preliminary data.</text>
</comment>
<dbReference type="InterPro" id="IPR052957">
    <property type="entry name" value="Auxin_embryo_med"/>
</dbReference>
<dbReference type="PANTHER" id="PTHR32387">
    <property type="entry name" value="WU:FJ29H11"/>
    <property type="match status" value="1"/>
</dbReference>